<dbReference type="RefSeq" id="WP_219316890.1">
    <property type="nucleotide sequence ID" value="NZ_JAHWYN010000005.1"/>
</dbReference>
<accession>A0ABS6XX25</accession>
<dbReference type="PANTHER" id="PTHR23403">
    <property type="entry name" value="TREHALASE"/>
    <property type="match status" value="1"/>
</dbReference>
<dbReference type="PANTHER" id="PTHR23403:SF1">
    <property type="entry name" value="TREHALASE"/>
    <property type="match status" value="1"/>
</dbReference>
<gene>
    <name evidence="1" type="ORF">KZH69_07905</name>
</gene>
<dbReference type="InterPro" id="IPR018232">
    <property type="entry name" value="Glyco_hydro_37_CS"/>
</dbReference>
<dbReference type="InterPro" id="IPR001661">
    <property type="entry name" value="Glyco_hydro_37"/>
</dbReference>
<evidence type="ECO:0000313" key="1">
    <source>
        <dbReference type="EMBL" id="MBW4360408.1"/>
    </source>
</evidence>
<dbReference type="Proteomes" id="UP000812031">
    <property type="component" value="Unassembled WGS sequence"/>
</dbReference>
<reference evidence="1 2" key="1">
    <citation type="submission" date="2021-07" db="EMBL/GenBank/DDBJ databases">
        <title>Flavobacterium sp. nov. isolated from sediment on the Taihu Lake.</title>
        <authorList>
            <person name="Qu J.-H."/>
        </authorList>
    </citation>
    <scope>NUCLEOTIDE SEQUENCE [LARGE SCALE GENOMIC DNA]</scope>
    <source>
        <strain evidence="1 2">NAS39</strain>
    </source>
</reference>
<dbReference type="EMBL" id="JAHWYN010000005">
    <property type="protein sequence ID" value="MBW4360408.1"/>
    <property type="molecule type" value="Genomic_DNA"/>
</dbReference>
<evidence type="ECO:0000313" key="2">
    <source>
        <dbReference type="Proteomes" id="UP000812031"/>
    </source>
</evidence>
<dbReference type="Pfam" id="PF01204">
    <property type="entry name" value="Trehalase"/>
    <property type="match status" value="1"/>
</dbReference>
<sequence length="536" mass="61767">MNIRHSILSFLLLFFGIQNCFSQTIINEKNTAVTYIPDRDLGELFITVQKEHVFPDSKTFVDCIPNENPFEILNKYQKAKNSGSFVLKEFVQQNFTLPPIIPPTVIDTNKNMMLHLQNHWPNLVRESKSKDQYTTLISLPYPFVVPGGRFREMFYWDSYFTIIGLLESNQDELALNMIRNFAYLVNTYGHIPNGNRTYFLSRSQPPFFAEMLKVYSQKHGVNSVIAFLPALEKEYQYWTADAKNVSQSKIAVNKSVWTNETILNRYSGTLTTPRAEAYDKEHKWSQALKEELRPAFHQNLRAACESGWDFSSRWFADEKNKTTVQCENFIPVCLNSLLYNCEKELAALYQFQSNSKIAKKYEALAESRKKAILKYCWSEKESIFNDYDFVTRRQNSVISLATVYPLFFGIATQQQANKVAQTIQEKFLMKGGVVTTLNKTGEQWDAPNGWAPLQYLTVMGLARYGHIELAKNIAQRWLALNEKEYLAEGKMMEKYNVVDLDLPGGGGNYTNQDGFGWTNGVDLALNSWLLRIETNK</sequence>
<comment type="caution">
    <text evidence="1">The sequence shown here is derived from an EMBL/GenBank/DDBJ whole genome shotgun (WGS) entry which is preliminary data.</text>
</comment>
<protein>
    <submittedName>
        <fullName evidence="1">Trehalase</fullName>
    </submittedName>
</protein>
<organism evidence="1 2">
    <name type="scientific">Flavobacterium taihuense</name>
    <dbReference type="NCBI Taxonomy" id="2857508"/>
    <lineage>
        <taxon>Bacteria</taxon>
        <taxon>Pseudomonadati</taxon>
        <taxon>Bacteroidota</taxon>
        <taxon>Flavobacteriia</taxon>
        <taxon>Flavobacteriales</taxon>
        <taxon>Flavobacteriaceae</taxon>
        <taxon>Flavobacterium</taxon>
    </lineage>
</organism>
<dbReference type="PROSITE" id="PS00928">
    <property type="entry name" value="TREHALASE_2"/>
    <property type="match status" value="1"/>
</dbReference>
<proteinExistence type="predicted"/>
<name>A0ABS6XX25_9FLAO</name>
<keyword evidence="2" id="KW-1185">Reference proteome</keyword>